<feature type="region of interest" description="Disordered" evidence="3">
    <location>
        <begin position="18"/>
        <end position="79"/>
    </location>
</feature>
<proteinExistence type="inferred from homology"/>
<dbReference type="EMBL" id="GGEC01030683">
    <property type="protein sequence ID" value="MBX11167.1"/>
    <property type="molecule type" value="Transcribed_RNA"/>
</dbReference>
<dbReference type="Pfam" id="PF00612">
    <property type="entry name" value="IQ"/>
    <property type="match status" value="2"/>
</dbReference>
<dbReference type="PROSITE" id="PS50096">
    <property type="entry name" value="IQ"/>
    <property type="match status" value="2"/>
</dbReference>
<protein>
    <recommendedName>
        <fullName evidence="5">Protein IQ-DOMAIN 1-like</fullName>
    </recommendedName>
</protein>
<evidence type="ECO:0000256" key="2">
    <source>
        <dbReference type="ARBA" id="ARBA00024341"/>
    </source>
</evidence>
<feature type="compositionally biased region" description="Polar residues" evidence="3">
    <location>
        <begin position="68"/>
        <end position="79"/>
    </location>
</feature>
<dbReference type="GO" id="GO:0005516">
    <property type="term" value="F:calmodulin binding"/>
    <property type="evidence" value="ECO:0007669"/>
    <property type="project" value="UniProtKB-KW"/>
</dbReference>
<comment type="similarity">
    <text evidence="2">Belongs to the IQD family.</text>
</comment>
<dbReference type="PANTHER" id="PTHR32295">
    <property type="entry name" value="IQ-DOMAIN 5-RELATED"/>
    <property type="match status" value="1"/>
</dbReference>
<evidence type="ECO:0000313" key="4">
    <source>
        <dbReference type="EMBL" id="MBX11167.1"/>
    </source>
</evidence>
<keyword evidence="1" id="KW-0112">Calmodulin-binding</keyword>
<feature type="compositionally biased region" description="Low complexity" evidence="3">
    <location>
        <begin position="35"/>
        <end position="45"/>
    </location>
</feature>
<evidence type="ECO:0000256" key="3">
    <source>
        <dbReference type="SAM" id="MobiDB-lite"/>
    </source>
</evidence>
<evidence type="ECO:0008006" key="5">
    <source>
        <dbReference type="Google" id="ProtNLM"/>
    </source>
</evidence>
<accession>A0A2P2KZP0</accession>
<organism evidence="4">
    <name type="scientific">Rhizophora mucronata</name>
    <name type="common">Asiatic mangrove</name>
    <dbReference type="NCBI Taxonomy" id="61149"/>
    <lineage>
        <taxon>Eukaryota</taxon>
        <taxon>Viridiplantae</taxon>
        <taxon>Streptophyta</taxon>
        <taxon>Embryophyta</taxon>
        <taxon>Tracheophyta</taxon>
        <taxon>Spermatophyta</taxon>
        <taxon>Magnoliopsida</taxon>
        <taxon>eudicotyledons</taxon>
        <taxon>Gunneridae</taxon>
        <taxon>Pentapetalae</taxon>
        <taxon>rosids</taxon>
        <taxon>fabids</taxon>
        <taxon>Malpighiales</taxon>
        <taxon>Rhizophoraceae</taxon>
        <taxon>Rhizophora</taxon>
    </lineage>
</organism>
<dbReference type="Gene3D" id="1.20.5.190">
    <property type="match status" value="1"/>
</dbReference>
<dbReference type="SMART" id="SM00015">
    <property type="entry name" value="IQ"/>
    <property type="match status" value="2"/>
</dbReference>
<reference evidence="4" key="1">
    <citation type="submission" date="2018-02" db="EMBL/GenBank/DDBJ databases">
        <title>Rhizophora mucronata_Transcriptome.</title>
        <authorList>
            <person name="Meera S.P."/>
            <person name="Sreeshan A."/>
            <person name="Augustine A."/>
        </authorList>
    </citation>
    <scope>NUCLEOTIDE SEQUENCE</scope>
    <source>
        <tissue evidence="4">Leaf</tissue>
    </source>
</reference>
<evidence type="ECO:0000256" key="1">
    <source>
        <dbReference type="ARBA" id="ARBA00022860"/>
    </source>
</evidence>
<feature type="compositionally biased region" description="Polar residues" evidence="3">
    <location>
        <begin position="25"/>
        <end position="34"/>
    </location>
</feature>
<sequence>MGKAGKWFRSFLIGKKEKEKGKCVSNHNSATLANPTTPTSISPSTPKEKRRWSFRRSSATAAAASSPKEMNSADQSATTQSAVLQATLDSENDQKKHSMSMAAADAAVAAAQAAAAVIRLTAAAAYANGRNSAIEDAAAIKIQSVFRSYLARKALCALRGLVKLQALVRGHLVRKQATATLRCMQALVTVQARARAQRICMAEESKLINQRQSIHRKFAQENRFRHTNFVSALFCH</sequence>
<feature type="compositionally biased region" description="Low complexity" evidence="3">
    <location>
        <begin position="55"/>
        <end position="66"/>
    </location>
</feature>
<name>A0A2P2KZP0_RHIMU</name>
<dbReference type="AlphaFoldDB" id="A0A2P2KZP0"/>
<dbReference type="InterPro" id="IPR000048">
    <property type="entry name" value="IQ_motif_EF-hand-BS"/>
</dbReference>
<dbReference type="PANTHER" id="PTHR32295:SF45">
    <property type="entry name" value="PROTEIN IQ-DOMAIN 19"/>
    <property type="match status" value="1"/>
</dbReference>